<organism evidence="1 2">
    <name type="scientific">Rhizophagus irregularis</name>
    <dbReference type="NCBI Taxonomy" id="588596"/>
    <lineage>
        <taxon>Eukaryota</taxon>
        <taxon>Fungi</taxon>
        <taxon>Fungi incertae sedis</taxon>
        <taxon>Mucoromycota</taxon>
        <taxon>Glomeromycotina</taxon>
        <taxon>Glomeromycetes</taxon>
        <taxon>Glomerales</taxon>
        <taxon>Glomeraceae</taxon>
        <taxon>Rhizophagus</taxon>
    </lineage>
</organism>
<comment type="caution">
    <text evidence="1">The sequence shown here is derived from an EMBL/GenBank/DDBJ whole genome shotgun (WGS) entry which is preliminary data.</text>
</comment>
<proteinExistence type="predicted"/>
<name>A0A2N1M5U2_9GLOM</name>
<dbReference type="EMBL" id="LLXL01004849">
    <property type="protein sequence ID" value="PKK57013.1"/>
    <property type="molecule type" value="Genomic_DNA"/>
</dbReference>
<evidence type="ECO:0000313" key="1">
    <source>
        <dbReference type="EMBL" id="PKK57013.1"/>
    </source>
</evidence>
<dbReference type="VEuPathDB" id="FungiDB:RhiirA1_476879"/>
<protein>
    <submittedName>
        <fullName evidence="1">Uncharacterized protein</fullName>
    </submittedName>
</protein>
<sequence length="492" mass="55819">MITCLQGFLDCDACPSTIDLEPWSHTFSLRTHYLFNSLLFSSRLKIMWSLLFRPPRKDLRPAIPLRSILPKELFTSMKNVRNNFGTRFLAQLVTPCGSRLLSWKDLCFLKRVSNKGSVPAWFTYLFNFVVISNSSSLFVLPQFRIPNSHTVASILSIDISRNYLFNPQWAISFNLNDLLSEFSACQGYASAILRSSTSKTLLKRCPSEKCFSYVPLSSLIRYPTKPRTYIHADTCSVLLSASLGYAKSLLLFHLFALIQSSPMNDQLSRISDIQLPPSVSTLYIDGSFLPLSNHLWTCPYILPEFSSFNTFKTLLLNLRTVCLEKFLSATPLKPLSDSFVAEFTALDCWECDPPSPSCLKLTRGLIPISLTGFLGTFFSSSVIWSILDTPLHDFHFGLYVQIWLCCSVFFHHWESAQGITNKMKSSAIGPSPISHPSSQISPDFSTLSLATVSLDFWVSWISSYIICGESWILHLDFWRRLTVQPLLKISFW</sequence>
<gene>
    <name evidence="1" type="ORF">RhiirC2_798835</name>
</gene>
<dbReference type="Proteomes" id="UP000233469">
    <property type="component" value="Unassembled WGS sequence"/>
</dbReference>
<reference evidence="1 2" key="1">
    <citation type="submission" date="2016-04" db="EMBL/GenBank/DDBJ databases">
        <title>Genome analyses suggest a sexual origin of heterokaryosis in a supposedly ancient asexual fungus.</title>
        <authorList>
            <person name="Ropars J."/>
            <person name="Sedzielewska K."/>
            <person name="Noel J."/>
            <person name="Charron P."/>
            <person name="Farinelli L."/>
            <person name="Marton T."/>
            <person name="Kruger M."/>
            <person name="Pelin A."/>
            <person name="Brachmann A."/>
            <person name="Corradi N."/>
        </authorList>
    </citation>
    <scope>NUCLEOTIDE SEQUENCE [LARGE SCALE GENOMIC DNA]</scope>
    <source>
        <strain evidence="1 2">C2</strain>
    </source>
</reference>
<reference evidence="1 2" key="2">
    <citation type="submission" date="2017-10" db="EMBL/GenBank/DDBJ databases">
        <title>Extensive intraspecific genome diversity in a model arbuscular mycorrhizal fungus.</title>
        <authorList>
            <person name="Chen E.C.H."/>
            <person name="Morin E."/>
            <person name="Baudet D."/>
            <person name="Noel J."/>
            <person name="Ndikumana S."/>
            <person name="Charron P."/>
            <person name="St-Onge C."/>
            <person name="Giorgi J."/>
            <person name="Grigoriev I.V."/>
            <person name="Roux C."/>
            <person name="Martin F.M."/>
            <person name="Corradi N."/>
        </authorList>
    </citation>
    <scope>NUCLEOTIDE SEQUENCE [LARGE SCALE GENOMIC DNA]</scope>
    <source>
        <strain evidence="1 2">C2</strain>
    </source>
</reference>
<dbReference type="AlphaFoldDB" id="A0A2N1M5U2"/>
<accession>A0A2N1M5U2</accession>
<dbReference type="VEuPathDB" id="FungiDB:RhiirA1_477706"/>
<evidence type="ECO:0000313" key="2">
    <source>
        <dbReference type="Proteomes" id="UP000233469"/>
    </source>
</evidence>